<dbReference type="PIRSF" id="PIRSF006351">
    <property type="entry name" value="PTS_EIIC-Cellobiose"/>
    <property type="match status" value="1"/>
</dbReference>
<feature type="domain" description="PTS EIIC type-3" evidence="10">
    <location>
        <begin position="5"/>
        <end position="392"/>
    </location>
</feature>
<keyword evidence="4 8" id="KW-0762">Sugar transport</keyword>
<comment type="subcellular location">
    <subcellularLocation>
        <location evidence="1">Cell membrane</location>
        <topology evidence="1">Multi-pass membrane protein</topology>
    </subcellularLocation>
</comment>
<dbReference type="RefSeq" id="WP_307408224.1">
    <property type="nucleotide sequence ID" value="NZ_JAUSUR010000003.1"/>
</dbReference>
<evidence type="ECO:0000256" key="6">
    <source>
        <dbReference type="ARBA" id="ARBA00022989"/>
    </source>
</evidence>
<feature type="transmembrane region" description="Helical" evidence="9">
    <location>
        <begin position="171"/>
        <end position="191"/>
    </location>
</feature>
<evidence type="ECO:0000256" key="7">
    <source>
        <dbReference type="ARBA" id="ARBA00023136"/>
    </source>
</evidence>
<feature type="transmembrane region" description="Helical" evidence="9">
    <location>
        <begin position="241"/>
        <end position="261"/>
    </location>
</feature>
<feature type="transmembrane region" description="Helical" evidence="9">
    <location>
        <begin position="70"/>
        <end position="93"/>
    </location>
</feature>
<dbReference type="PANTHER" id="PTHR33989:SF10">
    <property type="entry name" value="PERMEASE IIC COMPONENT"/>
    <property type="match status" value="1"/>
</dbReference>
<feature type="transmembrane region" description="Helical" evidence="9">
    <location>
        <begin position="132"/>
        <end position="150"/>
    </location>
</feature>
<keyword evidence="5 9" id="KW-0812">Transmembrane</keyword>
<evidence type="ECO:0000256" key="9">
    <source>
        <dbReference type="SAM" id="Phobius"/>
    </source>
</evidence>
<keyword evidence="12" id="KW-1185">Reference proteome</keyword>
<evidence type="ECO:0000256" key="1">
    <source>
        <dbReference type="ARBA" id="ARBA00004651"/>
    </source>
</evidence>
<dbReference type="InterPro" id="IPR004501">
    <property type="entry name" value="PTS_EIIC_3"/>
</dbReference>
<dbReference type="InterPro" id="IPR051088">
    <property type="entry name" value="PTS_Sugar-EIIC/EIIB"/>
</dbReference>
<reference evidence="11 12" key="1">
    <citation type="submission" date="2023-07" db="EMBL/GenBank/DDBJ databases">
        <title>Genomic Encyclopedia of Type Strains, Phase IV (KMG-IV): sequencing the most valuable type-strain genomes for metagenomic binning, comparative biology and taxonomic classification.</title>
        <authorList>
            <person name="Goeker M."/>
        </authorList>
    </citation>
    <scope>NUCLEOTIDE SEQUENCE [LARGE SCALE GENOMIC DNA]</scope>
    <source>
        <strain evidence="11 12">DSM 16784</strain>
    </source>
</reference>
<dbReference type="InterPro" id="IPR003352">
    <property type="entry name" value="PTS_EIIC"/>
</dbReference>
<comment type="function">
    <text evidence="8">The phosphoenolpyruvate-dependent sugar phosphotransferase system (PTS), a major carbohydrate active -transport system, catalyzes the phosphorylation of incoming sugar substrates concomitant with their translocation across the cell membrane.</text>
</comment>
<keyword evidence="7 8" id="KW-0472">Membrane</keyword>
<feature type="transmembrane region" description="Helical" evidence="9">
    <location>
        <begin position="327"/>
        <end position="352"/>
    </location>
</feature>
<comment type="caution">
    <text evidence="11">The sequence shown here is derived from an EMBL/GenBank/DDBJ whole genome shotgun (WGS) entry which is preliminary data.</text>
</comment>
<sequence>MKNKFKEKLDSFLAWIGGEVHLLAMRDSLMSMIPFLALSGIATFFAYVLLDTSFVTDSLDPTTIANIQSFFVRIGNGCMNLMAVMLVVMIPYFLGRQKGFNNPIILGVTGLSMFMIFNPLDGGTGYFGTQGVLLSMIIGLTSAELFMRLAKIEKLKINVGDNVPQAVKDAFNSLLIILILIVVYALAATTLSVATGLEAIELISDVLQKPLVGIGATLPGAIIYTIIQTLLFAVGIHPGAIVAPIEAVFITAGLEGHIVNYTFVTTFGQMGGTGACAGLVVVLIFLAKRKEFRTLGKLAVVSDAFNINEPITFGVPIAFNPILIVPYVLVPLVNIVLAYFATVAGLIAVYSNTVTWSTPIFLKSIVGANGDIRNVIMELVCLVIDIFIWWFFMRIYEKQLDSQEAIAIEN</sequence>
<accession>A0ABU0E4P8</accession>
<feature type="transmembrane region" description="Helical" evidence="9">
    <location>
        <begin position="211"/>
        <end position="234"/>
    </location>
</feature>
<evidence type="ECO:0000256" key="5">
    <source>
        <dbReference type="ARBA" id="ARBA00022692"/>
    </source>
</evidence>
<evidence type="ECO:0000256" key="2">
    <source>
        <dbReference type="ARBA" id="ARBA00022448"/>
    </source>
</evidence>
<dbReference type="Proteomes" id="UP001230220">
    <property type="component" value="Unassembled WGS sequence"/>
</dbReference>
<feature type="transmembrane region" description="Helical" evidence="9">
    <location>
        <begin position="267"/>
        <end position="287"/>
    </location>
</feature>
<keyword evidence="6 9" id="KW-1133">Transmembrane helix</keyword>
<evidence type="ECO:0000256" key="8">
    <source>
        <dbReference type="PIRNR" id="PIRNR006351"/>
    </source>
</evidence>
<dbReference type="InterPro" id="IPR004796">
    <property type="entry name" value="PTS_IIC_cello"/>
</dbReference>
<keyword evidence="2 8" id="KW-0813">Transport</keyword>
<evidence type="ECO:0000256" key="3">
    <source>
        <dbReference type="ARBA" id="ARBA00022475"/>
    </source>
</evidence>
<dbReference type="PANTHER" id="PTHR33989">
    <property type="match status" value="1"/>
</dbReference>
<evidence type="ECO:0000256" key="4">
    <source>
        <dbReference type="ARBA" id="ARBA00022597"/>
    </source>
</evidence>
<name>A0ABU0E4P8_9FIRM</name>
<feature type="transmembrane region" description="Helical" evidence="9">
    <location>
        <begin position="29"/>
        <end position="50"/>
    </location>
</feature>
<dbReference type="EMBL" id="JAUSUR010000003">
    <property type="protein sequence ID" value="MDQ0361475.1"/>
    <property type="molecule type" value="Genomic_DNA"/>
</dbReference>
<protein>
    <recommendedName>
        <fullName evidence="8">Permease IIC component</fullName>
    </recommendedName>
</protein>
<feature type="transmembrane region" description="Helical" evidence="9">
    <location>
        <begin position="100"/>
        <end position="120"/>
    </location>
</feature>
<evidence type="ECO:0000313" key="11">
    <source>
        <dbReference type="EMBL" id="MDQ0361475.1"/>
    </source>
</evidence>
<dbReference type="Pfam" id="PF02378">
    <property type="entry name" value="PTS_EIIC"/>
    <property type="match status" value="1"/>
</dbReference>
<organism evidence="11 12">
    <name type="scientific">Breznakia pachnodae</name>
    <dbReference type="NCBI Taxonomy" id="265178"/>
    <lineage>
        <taxon>Bacteria</taxon>
        <taxon>Bacillati</taxon>
        <taxon>Bacillota</taxon>
        <taxon>Erysipelotrichia</taxon>
        <taxon>Erysipelotrichales</taxon>
        <taxon>Erysipelotrichaceae</taxon>
        <taxon>Breznakia</taxon>
    </lineage>
</organism>
<keyword evidence="3 8" id="KW-1003">Cell membrane</keyword>
<gene>
    <name evidence="11" type="ORF">J2S15_002222</name>
</gene>
<evidence type="ECO:0000259" key="10">
    <source>
        <dbReference type="PROSITE" id="PS51105"/>
    </source>
</evidence>
<evidence type="ECO:0000313" key="12">
    <source>
        <dbReference type="Proteomes" id="UP001230220"/>
    </source>
</evidence>
<feature type="transmembrane region" description="Helical" evidence="9">
    <location>
        <begin position="372"/>
        <end position="392"/>
    </location>
</feature>
<dbReference type="PROSITE" id="PS51105">
    <property type="entry name" value="PTS_EIIC_TYPE_3"/>
    <property type="match status" value="1"/>
</dbReference>
<proteinExistence type="predicted"/>